<dbReference type="EMBL" id="CAJOBC010001102">
    <property type="protein sequence ID" value="CAF3655649.1"/>
    <property type="molecule type" value="Genomic_DNA"/>
</dbReference>
<accession>A0A813X937</accession>
<dbReference type="EMBL" id="CAJNOQ010001102">
    <property type="protein sequence ID" value="CAF0868200.1"/>
    <property type="molecule type" value="Genomic_DNA"/>
</dbReference>
<dbReference type="Proteomes" id="UP000663829">
    <property type="component" value="Unassembled WGS sequence"/>
</dbReference>
<proteinExistence type="predicted"/>
<feature type="compositionally biased region" description="Basic and acidic residues" evidence="1">
    <location>
        <begin position="334"/>
        <end position="344"/>
    </location>
</feature>
<sequence length="502" mass="57317">MSSKGSSSVKSDRRVITQEIPLSDLSHEVCVAVTQASYWGKLIGKNNSITISVSGMYIPKELLKLCNYQRLALTVRGYDDDGLLKAICRIIQYDLVKYEKVDEPQLNTDKSVSVFGSLYNSLEKQFNTEIQMFGQKRCYINEIERNLRCNINVVPLGSEKSPFSRVQVTIQHESLDVIDLAIFRIQKLVLRAQNDYASEFAAYIGRHRKSDLVRPVPILPVPFFPPLTTQHSDFKSLAVNSSSSYPLITATQTNITSVPGVSTLPNNGSSYHRKSTHRNDISSRCSSLSPNSARRERASDQKRSRSRSVRVKDDDLQIGDLSTTYSGSKKRKSMKSDSDSEDVKTIKAGDRERVACTVDTPDSDATDDESVQRRSIYEMHAQQELLNRIRRRIIENQPRKNEEISRIQTFFREEKNAHNVIIDPAIDLQEIDGHPFRKGVRLWKKTLEFNGTLRFVMEYNHKLSAAKKLAYEKLTKMCRDEQLRLTVKPTVKGKWKVVMKEK</sequence>
<feature type="compositionally biased region" description="Basic and acidic residues" evidence="1">
    <location>
        <begin position="293"/>
        <end position="303"/>
    </location>
</feature>
<feature type="region of interest" description="Disordered" evidence="1">
    <location>
        <begin position="257"/>
        <end position="344"/>
    </location>
</feature>
<reference evidence="2" key="1">
    <citation type="submission" date="2021-02" db="EMBL/GenBank/DDBJ databases">
        <authorList>
            <person name="Nowell W R."/>
        </authorList>
    </citation>
    <scope>NUCLEOTIDE SEQUENCE</scope>
</reference>
<name>A0A813X937_9BILA</name>
<organism evidence="2 4">
    <name type="scientific">Didymodactylos carnosus</name>
    <dbReference type="NCBI Taxonomy" id="1234261"/>
    <lineage>
        <taxon>Eukaryota</taxon>
        <taxon>Metazoa</taxon>
        <taxon>Spiralia</taxon>
        <taxon>Gnathifera</taxon>
        <taxon>Rotifera</taxon>
        <taxon>Eurotatoria</taxon>
        <taxon>Bdelloidea</taxon>
        <taxon>Philodinida</taxon>
        <taxon>Philodinidae</taxon>
        <taxon>Didymodactylos</taxon>
    </lineage>
</organism>
<evidence type="ECO:0000256" key="1">
    <source>
        <dbReference type="SAM" id="MobiDB-lite"/>
    </source>
</evidence>
<feature type="compositionally biased region" description="Polar residues" evidence="1">
    <location>
        <begin position="282"/>
        <end position="292"/>
    </location>
</feature>
<evidence type="ECO:0000313" key="4">
    <source>
        <dbReference type="Proteomes" id="UP000663829"/>
    </source>
</evidence>
<evidence type="ECO:0000313" key="3">
    <source>
        <dbReference type="EMBL" id="CAF3655649.1"/>
    </source>
</evidence>
<dbReference type="AlphaFoldDB" id="A0A813X937"/>
<feature type="compositionally biased region" description="Polar residues" evidence="1">
    <location>
        <begin position="257"/>
        <end position="270"/>
    </location>
</feature>
<comment type="caution">
    <text evidence="2">The sequence shown here is derived from an EMBL/GenBank/DDBJ whole genome shotgun (WGS) entry which is preliminary data.</text>
</comment>
<protein>
    <submittedName>
        <fullName evidence="2">Uncharacterized protein</fullName>
    </submittedName>
</protein>
<evidence type="ECO:0000313" key="2">
    <source>
        <dbReference type="EMBL" id="CAF0868200.1"/>
    </source>
</evidence>
<dbReference type="OrthoDB" id="10048384at2759"/>
<gene>
    <name evidence="2" type="ORF">GPM918_LOCUS6955</name>
    <name evidence="3" type="ORF">SRO942_LOCUS6955</name>
</gene>
<dbReference type="Proteomes" id="UP000681722">
    <property type="component" value="Unassembled WGS sequence"/>
</dbReference>
<keyword evidence="4" id="KW-1185">Reference proteome</keyword>